<dbReference type="GO" id="GO:0016075">
    <property type="term" value="P:rRNA catabolic process"/>
    <property type="evidence" value="ECO:0007669"/>
    <property type="project" value="TreeGrafter"/>
</dbReference>
<evidence type="ECO:0000313" key="12">
    <source>
        <dbReference type="EMBL" id="ETO59778.1"/>
    </source>
</evidence>
<evidence type="ECO:0000256" key="7">
    <source>
        <dbReference type="ARBA" id="ARBA00022884"/>
    </source>
</evidence>
<dbReference type="PANTHER" id="PTHR11097:SF9">
    <property type="entry name" value="EXOSOME COMPLEX COMPONENT RRP43"/>
    <property type="match status" value="1"/>
</dbReference>
<dbReference type="OrthoDB" id="45882at2759"/>
<dbReference type="GO" id="GO:0034476">
    <property type="term" value="P:U5 snRNA 3'-end processing"/>
    <property type="evidence" value="ECO:0007669"/>
    <property type="project" value="TreeGrafter"/>
</dbReference>
<dbReference type="GO" id="GO:0000467">
    <property type="term" value="P:exonucleolytic trimming to generate mature 3'-end of 5.8S rRNA from tricistronic rRNA transcript (SSU-rRNA, 5.8S rRNA, LSU-rRNA)"/>
    <property type="evidence" value="ECO:0007669"/>
    <property type="project" value="TreeGrafter"/>
</dbReference>
<dbReference type="SUPFAM" id="SSF54211">
    <property type="entry name" value="Ribosomal protein S5 domain 2-like"/>
    <property type="match status" value="1"/>
</dbReference>
<dbReference type="FunFam" id="3.30.230.70:FF:000017">
    <property type="entry name" value="Exosome complex component Rrp42"/>
    <property type="match status" value="1"/>
</dbReference>
<evidence type="ECO:0000256" key="5">
    <source>
        <dbReference type="ARBA" id="ARBA00022552"/>
    </source>
</evidence>
<evidence type="ECO:0000256" key="4">
    <source>
        <dbReference type="ARBA" id="ARBA00022490"/>
    </source>
</evidence>
<keyword evidence="6" id="KW-0271">Exosome</keyword>
<evidence type="ECO:0000256" key="6">
    <source>
        <dbReference type="ARBA" id="ARBA00022835"/>
    </source>
</evidence>
<dbReference type="InterPro" id="IPR027408">
    <property type="entry name" value="PNPase/RNase_PH_dom_sf"/>
</dbReference>
<evidence type="ECO:0000256" key="8">
    <source>
        <dbReference type="ARBA" id="ARBA00023242"/>
    </source>
</evidence>
<comment type="caution">
    <text evidence="12">The sequence shown here is derived from an EMBL/GenBank/DDBJ whole genome shotgun (WGS) entry which is preliminary data.</text>
</comment>
<dbReference type="PANTHER" id="PTHR11097">
    <property type="entry name" value="EXOSOME COMPLEX EXONUCLEASE RIBOSOMAL RNA PROCESSING PROTEIN"/>
    <property type="match status" value="1"/>
</dbReference>
<dbReference type="GO" id="GO:0071035">
    <property type="term" value="P:nuclear polyadenylation-dependent rRNA catabolic process"/>
    <property type="evidence" value="ECO:0007669"/>
    <property type="project" value="TreeGrafter"/>
</dbReference>
<dbReference type="Proteomes" id="UP000028582">
    <property type="component" value="Unassembled WGS sequence"/>
</dbReference>
<dbReference type="Pfam" id="PF03725">
    <property type="entry name" value="RNase_PH_C"/>
    <property type="match status" value="1"/>
</dbReference>
<dbReference type="GO" id="GO:0000176">
    <property type="term" value="C:nuclear exosome (RNase complex)"/>
    <property type="evidence" value="ECO:0007669"/>
    <property type="project" value="TreeGrafter"/>
</dbReference>
<dbReference type="GO" id="GO:0034473">
    <property type="term" value="P:U1 snRNA 3'-end processing"/>
    <property type="evidence" value="ECO:0007669"/>
    <property type="project" value="TreeGrafter"/>
</dbReference>
<evidence type="ECO:0000256" key="1">
    <source>
        <dbReference type="ARBA" id="ARBA00004496"/>
    </source>
</evidence>
<keyword evidence="5" id="KW-0698">rRNA processing</keyword>
<dbReference type="EMBL" id="ANJA01004040">
    <property type="protein sequence ID" value="ETO59778.1"/>
    <property type="molecule type" value="Genomic_DNA"/>
</dbReference>
<dbReference type="AlphaFoldDB" id="A0A080YZG7"/>
<feature type="domain" description="Exoribonuclease phosphorolytic" evidence="10">
    <location>
        <begin position="46"/>
        <end position="179"/>
    </location>
</feature>
<evidence type="ECO:0000259" key="10">
    <source>
        <dbReference type="Pfam" id="PF01138"/>
    </source>
</evidence>
<sequence length="283" mass="29838">MANTNGTVVALSFSADMYKKLFPAEYMRKCLANKVRPDSRTIEATRAVQLQTDVVQTAASSSLIKLGKTSVLTAIKLAVGTPAVNTPDQGEIAIQVHLSPLCSNRFTVGRPSEEAQSIGSQLTRIIVGSRVVEMESLSIVKGQSAWKLMVDVYCVDHDGNVLDAALTSIIAALKTLKLPATSVNEADNVVSIAPDGDATPLRVEHGAFATSFAVVDGVVLVDPTSDEEDLASTVFSLSYSTDGQLCGVHKAGGSIVAPNVMQQCMTIAKQNSKELAKLVDAST</sequence>
<protein>
    <recommendedName>
        <fullName evidence="9">Ribosomal RNA-processing protein 43</fullName>
    </recommendedName>
</protein>
<comment type="similarity">
    <text evidence="3">Belongs to the RNase PH family.</text>
</comment>
<dbReference type="SUPFAM" id="SSF55666">
    <property type="entry name" value="Ribonuclease PH domain 2-like"/>
    <property type="match status" value="1"/>
</dbReference>
<dbReference type="InterPro" id="IPR001247">
    <property type="entry name" value="ExoRNase_PH_dom1"/>
</dbReference>
<dbReference type="InterPro" id="IPR020568">
    <property type="entry name" value="Ribosomal_Su5_D2-typ_SF"/>
</dbReference>
<comment type="subcellular location">
    <subcellularLocation>
        <location evidence="1">Cytoplasm</location>
    </subcellularLocation>
    <subcellularLocation>
        <location evidence="2">Nucleus</location>
        <location evidence="2">Nucleolus</location>
    </subcellularLocation>
</comment>
<feature type="domain" description="Exoribonuclease phosphorolytic" evidence="11">
    <location>
        <begin position="209"/>
        <end position="270"/>
    </location>
</feature>
<dbReference type="GO" id="GO:0035925">
    <property type="term" value="F:mRNA 3'-UTR AU-rich region binding"/>
    <property type="evidence" value="ECO:0007669"/>
    <property type="project" value="TreeGrafter"/>
</dbReference>
<dbReference type="InterPro" id="IPR015847">
    <property type="entry name" value="ExoRNase_PH_dom2"/>
</dbReference>
<dbReference type="GO" id="GO:0071038">
    <property type="term" value="P:TRAMP-dependent tRNA surveillance pathway"/>
    <property type="evidence" value="ECO:0007669"/>
    <property type="project" value="TreeGrafter"/>
</dbReference>
<accession>A0A080YZG7</accession>
<reference evidence="12 13" key="1">
    <citation type="submission" date="2013-11" db="EMBL/GenBank/DDBJ databases">
        <title>The Genome Sequence of Phytophthora parasitica P1976.</title>
        <authorList>
            <consortium name="The Broad Institute Genomics Platform"/>
            <person name="Russ C."/>
            <person name="Tyler B."/>
            <person name="Panabieres F."/>
            <person name="Shan W."/>
            <person name="Tripathy S."/>
            <person name="Grunwald N."/>
            <person name="Machado M."/>
            <person name="Johnson C.S."/>
            <person name="Walker B."/>
            <person name="Young S."/>
            <person name="Zeng Q."/>
            <person name="Gargeya S."/>
            <person name="Fitzgerald M."/>
            <person name="Haas B."/>
            <person name="Abouelleil A."/>
            <person name="Allen A.W."/>
            <person name="Alvarado L."/>
            <person name="Arachchi H.M."/>
            <person name="Berlin A.M."/>
            <person name="Chapman S.B."/>
            <person name="Gainer-Dewar J."/>
            <person name="Goldberg J."/>
            <person name="Griggs A."/>
            <person name="Gujja S."/>
            <person name="Hansen M."/>
            <person name="Howarth C."/>
            <person name="Imamovic A."/>
            <person name="Ireland A."/>
            <person name="Larimer J."/>
            <person name="McCowan C."/>
            <person name="Murphy C."/>
            <person name="Pearson M."/>
            <person name="Poon T.W."/>
            <person name="Priest M."/>
            <person name="Roberts A."/>
            <person name="Saif S."/>
            <person name="Shea T."/>
            <person name="Sisk P."/>
            <person name="Sykes S."/>
            <person name="Wortman J."/>
            <person name="Nusbaum C."/>
            <person name="Birren B."/>
        </authorList>
    </citation>
    <scope>NUCLEOTIDE SEQUENCE [LARGE SCALE GENOMIC DNA]</scope>
    <source>
        <strain evidence="12 13">P1976</strain>
    </source>
</reference>
<dbReference type="GO" id="GO:0005730">
    <property type="term" value="C:nucleolus"/>
    <property type="evidence" value="ECO:0007669"/>
    <property type="project" value="UniProtKB-SubCell"/>
</dbReference>
<proteinExistence type="inferred from homology"/>
<evidence type="ECO:0000256" key="3">
    <source>
        <dbReference type="ARBA" id="ARBA00006678"/>
    </source>
</evidence>
<evidence type="ECO:0000259" key="11">
    <source>
        <dbReference type="Pfam" id="PF03725"/>
    </source>
</evidence>
<dbReference type="InterPro" id="IPR033196">
    <property type="entry name" value="Rrp43"/>
</dbReference>
<dbReference type="InterPro" id="IPR036345">
    <property type="entry name" value="ExoRNase_PH_dom2_sf"/>
</dbReference>
<evidence type="ECO:0000256" key="9">
    <source>
        <dbReference type="ARBA" id="ARBA00030617"/>
    </source>
</evidence>
<name>A0A080YZG7_PHYNI</name>
<organism evidence="12 13">
    <name type="scientific">Phytophthora nicotianae P1976</name>
    <dbReference type="NCBI Taxonomy" id="1317066"/>
    <lineage>
        <taxon>Eukaryota</taxon>
        <taxon>Sar</taxon>
        <taxon>Stramenopiles</taxon>
        <taxon>Oomycota</taxon>
        <taxon>Peronosporomycetes</taxon>
        <taxon>Peronosporales</taxon>
        <taxon>Peronosporaceae</taxon>
        <taxon>Phytophthora</taxon>
    </lineage>
</organism>
<keyword evidence="4" id="KW-0963">Cytoplasm</keyword>
<evidence type="ECO:0000313" key="13">
    <source>
        <dbReference type="Proteomes" id="UP000028582"/>
    </source>
</evidence>
<gene>
    <name evidence="12" type="ORF">F444_21935</name>
</gene>
<evidence type="ECO:0000256" key="2">
    <source>
        <dbReference type="ARBA" id="ARBA00004604"/>
    </source>
</evidence>
<dbReference type="GO" id="GO:0000177">
    <property type="term" value="C:cytoplasmic exosome (RNase complex)"/>
    <property type="evidence" value="ECO:0007669"/>
    <property type="project" value="TreeGrafter"/>
</dbReference>
<dbReference type="GO" id="GO:0034475">
    <property type="term" value="P:U4 snRNA 3'-end processing"/>
    <property type="evidence" value="ECO:0007669"/>
    <property type="project" value="TreeGrafter"/>
</dbReference>
<dbReference type="GO" id="GO:0071028">
    <property type="term" value="P:nuclear mRNA surveillance"/>
    <property type="evidence" value="ECO:0007669"/>
    <property type="project" value="TreeGrafter"/>
</dbReference>
<dbReference type="InterPro" id="IPR050590">
    <property type="entry name" value="Exosome_comp_Rrp42_subfam"/>
</dbReference>
<dbReference type="CDD" id="cd11369">
    <property type="entry name" value="RNase_PH_RRP43"/>
    <property type="match status" value="1"/>
</dbReference>
<keyword evidence="7" id="KW-0694">RNA-binding</keyword>
<keyword evidence="8" id="KW-0539">Nucleus</keyword>
<dbReference type="Pfam" id="PF01138">
    <property type="entry name" value="RNase_PH"/>
    <property type="match status" value="1"/>
</dbReference>
<dbReference type="Gene3D" id="3.30.230.70">
    <property type="entry name" value="GHMP Kinase, N-terminal domain"/>
    <property type="match status" value="1"/>
</dbReference>